<keyword evidence="1" id="KW-0472">Membrane</keyword>
<keyword evidence="1" id="KW-1133">Transmembrane helix</keyword>
<protein>
    <submittedName>
        <fullName evidence="2">Branched-chain amino acid transport protein AzlD</fullName>
    </submittedName>
</protein>
<comment type="caution">
    <text evidence="2">The sequence shown here is derived from an EMBL/GenBank/DDBJ whole genome shotgun (WGS) entry which is preliminary data.</text>
</comment>
<evidence type="ECO:0000256" key="1">
    <source>
        <dbReference type="SAM" id="Phobius"/>
    </source>
</evidence>
<sequence>MNLITEMALVVGLTAVTVVTRSMFLLPRRAWDLPSRLRLALRYAPAAALAAVVAPELLLATDLGPSWIKLGAAGVASGYYMWRRGILGTIVSGMLAYWALLGLQTWLG</sequence>
<feature type="transmembrane region" description="Helical" evidence="1">
    <location>
        <begin position="6"/>
        <end position="27"/>
    </location>
</feature>
<dbReference type="AlphaFoldDB" id="A0A1J5R5C6"/>
<name>A0A1J5R5C6_9ZZZZ</name>
<organism evidence="2">
    <name type="scientific">mine drainage metagenome</name>
    <dbReference type="NCBI Taxonomy" id="410659"/>
    <lineage>
        <taxon>unclassified sequences</taxon>
        <taxon>metagenomes</taxon>
        <taxon>ecological metagenomes</taxon>
    </lineage>
</organism>
<feature type="transmembrane region" description="Helical" evidence="1">
    <location>
        <begin position="89"/>
        <end position="107"/>
    </location>
</feature>
<proteinExistence type="predicted"/>
<dbReference type="Pfam" id="PF05437">
    <property type="entry name" value="AzlD"/>
    <property type="match status" value="1"/>
</dbReference>
<evidence type="ECO:0000313" key="2">
    <source>
        <dbReference type="EMBL" id="OIQ83373.1"/>
    </source>
</evidence>
<feature type="transmembrane region" description="Helical" evidence="1">
    <location>
        <begin position="39"/>
        <end position="60"/>
    </location>
</feature>
<gene>
    <name evidence="2" type="ORF">GALL_348280</name>
</gene>
<dbReference type="EMBL" id="MLJW01000709">
    <property type="protein sequence ID" value="OIQ83373.1"/>
    <property type="molecule type" value="Genomic_DNA"/>
</dbReference>
<reference evidence="2" key="1">
    <citation type="submission" date="2016-10" db="EMBL/GenBank/DDBJ databases">
        <title>Sequence of Gallionella enrichment culture.</title>
        <authorList>
            <person name="Poehlein A."/>
            <person name="Muehling M."/>
            <person name="Daniel R."/>
        </authorList>
    </citation>
    <scope>NUCLEOTIDE SEQUENCE</scope>
</reference>
<dbReference type="InterPro" id="IPR008407">
    <property type="entry name" value="Brnchd-chn_aa_trnsp_AzlD"/>
</dbReference>
<accession>A0A1J5R5C6</accession>
<keyword evidence="1" id="KW-0812">Transmembrane</keyword>